<dbReference type="EMBL" id="GL629765">
    <property type="protein sequence ID" value="EFX04761.1"/>
    <property type="molecule type" value="Genomic_DNA"/>
</dbReference>
<dbReference type="AlphaFoldDB" id="F0XCS7"/>
<name>F0XCS7_GROCL</name>
<dbReference type="HOGENOM" id="CLU_1875661_0_0_1"/>
<dbReference type="Proteomes" id="UP000007796">
    <property type="component" value="Unassembled WGS sequence"/>
</dbReference>
<gene>
    <name evidence="1" type="ORF">CMQ_1689</name>
</gene>
<dbReference type="GeneID" id="25974594"/>
<sequence length="136" mass="15823">MCNAVVETLFRQLDSSYLIYEPTDMPSLKQLTRRLTDEKMCSESPKKYFGPFADEPHYDGVDHCLRFALRLMQDSQNNYHDNSDVPYNLGLQGACEVLAYLCKWHMIRLEEENWLADGMGDFQCSDLATWYTKACD</sequence>
<evidence type="ECO:0000313" key="1">
    <source>
        <dbReference type="EMBL" id="EFX04761.1"/>
    </source>
</evidence>
<reference evidence="1 2" key="1">
    <citation type="journal article" date="2011" name="Proc. Natl. Acad. Sci. U.S.A.">
        <title>Genome and transcriptome analyses of the mountain pine beetle-fungal symbiont Grosmannia clavigera, a lodgepole pine pathogen.</title>
        <authorList>
            <person name="DiGuistini S."/>
            <person name="Wang Y."/>
            <person name="Liao N.Y."/>
            <person name="Taylor G."/>
            <person name="Tanguay P."/>
            <person name="Feau N."/>
            <person name="Henrissat B."/>
            <person name="Chan S.K."/>
            <person name="Hesse-Orce U."/>
            <person name="Alamouti S.M."/>
            <person name="Tsui C.K.M."/>
            <person name="Docking R.T."/>
            <person name="Levasseur A."/>
            <person name="Haridas S."/>
            <person name="Robertson G."/>
            <person name="Birol I."/>
            <person name="Holt R.A."/>
            <person name="Marra M.A."/>
            <person name="Hamelin R.C."/>
            <person name="Hirst M."/>
            <person name="Jones S.J.M."/>
            <person name="Bohlmann J."/>
            <person name="Breuil C."/>
        </authorList>
    </citation>
    <scope>NUCLEOTIDE SEQUENCE [LARGE SCALE GENOMIC DNA]</scope>
    <source>
        <strain evidence="2">kw1407 / UAMH 11150</strain>
    </source>
</reference>
<dbReference type="RefSeq" id="XP_014174243.1">
    <property type="nucleotide sequence ID" value="XM_014318768.1"/>
</dbReference>
<dbReference type="InParanoid" id="F0XCS7"/>
<keyword evidence="2" id="KW-1185">Reference proteome</keyword>
<organism evidence="2">
    <name type="scientific">Grosmannia clavigera (strain kw1407 / UAMH 11150)</name>
    <name type="common">Blue stain fungus</name>
    <name type="synonym">Graphiocladiella clavigera</name>
    <dbReference type="NCBI Taxonomy" id="655863"/>
    <lineage>
        <taxon>Eukaryota</taxon>
        <taxon>Fungi</taxon>
        <taxon>Dikarya</taxon>
        <taxon>Ascomycota</taxon>
        <taxon>Pezizomycotina</taxon>
        <taxon>Sordariomycetes</taxon>
        <taxon>Sordariomycetidae</taxon>
        <taxon>Ophiostomatales</taxon>
        <taxon>Ophiostomataceae</taxon>
        <taxon>Leptographium</taxon>
    </lineage>
</organism>
<proteinExistence type="predicted"/>
<protein>
    <submittedName>
        <fullName evidence="1">Uncharacterized protein</fullName>
    </submittedName>
</protein>
<accession>F0XCS7</accession>
<evidence type="ECO:0000313" key="2">
    <source>
        <dbReference type="Proteomes" id="UP000007796"/>
    </source>
</evidence>